<dbReference type="Pfam" id="PF13581">
    <property type="entry name" value="HATPase_c_2"/>
    <property type="match status" value="1"/>
</dbReference>
<evidence type="ECO:0000259" key="1">
    <source>
        <dbReference type="Pfam" id="PF13581"/>
    </source>
</evidence>
<proteinExistence type="predicted"/>
<comment type="caution">
    <text evidence="2">The sequence shown here is derived from an EMBL/GenBank/DDBJ whole genome shotgun (WGS) entry which is preliminary data.</text>
</comment>
<evidence type="ECO:0000313" key="2">
    <source>
        <dbReference type="EMBL" id="TMI77654.1"/>
    </source>
</evidence>
<gene>
    <name evidence="2" type="ORF">E6H03_13510</name>
</gene>
<dbReference type="SUPFAM" id="SSF55874">
    <property type="entry name" value="ATPase domain of HSP90 chaperone/DNA topoisomerase II/histidine kinase"/>
    <property type="match status" value="1"/>
</dbReference>
<name>A0A537J281_9BACT</name>
<accession>A0A537J281</accession>
<dbReference type="Proteomes" id="UP000318093">
    <property type="component" value="Unassembled WGS sequence"/>
</dbReference>
<evidence type="ECO:0000313" key="3">
    <source>
        <dbReference type="Proteomes" id="UP000318093"/>
    </source>
</evidence>
<dbReference type="EMBL" id="VBAN01000488">
    <property type="protein sequence ID" value="TMI77654.1"/>
    <property type="molecule type" value="Genomic_DNA"/>
</dbReference>
<dbReference type="Gene3D" id="3.30.565.10">
    <property type="entry name" value="Histidine kinase-like ATPase, C-terminal domain"/>
    <property type="match status" value="1"/>
</dbReference>
<sequence>MRPVGHEISVPIATDVDIVTARQRGRALAAALGFSLMDATLIAAAISELARNILQYAKRGKIVLATANGGRTKIVVVASDEGPGIEDTQRTMALSRVRQLMDEFEISSVPGKGTTVTTTLQKR</sequence>
<organism evidence="2 3">
    <name type="scientific">Candidatus Segetimicrobium genomatis</name>
    <dbReference type="NCBI Taxonomy" id="2569760"/>
    <lineage>
        <taxon>Bacteria</taxon>
        <taxon>Bacillati</taxon>
        <taxon>Candidatus Sysuimicrobiota</taxon>
        <taxon>Candidatus Sysuimicrobiia</taxon>
        <taxon>Candidatus Sysuimicrobiales</taxon>
        <taxon>Candidatus Segetimicrobiaceae</taxon>
        <taxon>Candidatus Segetimicrobium</taxon>
    </lineage>
</organism>
<feature type="domain" description="Histidine kinase/HSP90-like ATPase" evidence="1">
    <location>
        <begin position="17"/>
        <end position="117"/>
    </location>
</feature>
<reference evidence="2 3" key="1">
    <citation type="journal article" date="2019" name="Nat. Microbiol.">
        <title>Mediterranean grassland soil C-N compound turnover is dependent on rainfall and depth, and is mediated by genomically divergent microorganisms.</title>
        <authorList>
            <person name="Diamond S."/>
            <person name="Andeer P.F."/>
            <person name="Li Z."/>
            <person name="Crits-Christoph A."/>
            <person name="Burstein D."/>
            <person name="Anantharaman K."/>
            <person name="Lane K.R."/>
            <person name="Thomas B.C."/>
            <person name="Pan C."/>
            <person name="Northen T.R."/>
            <person name="Banfield J.F."/>
        </authorList>
    </citation>
    <scope>NUCLEOTIDE SEQUENCE [LARGE SCALE GENOMIC DNA]</scope>
    <source>
        <strain evidence="2">NP_6</strain>
    </source>
</reference>
<dbReference type="InterPro" id="IPR003594">
    <property type="entry name" value="HATPase_dom"/>
</dbReference>
<dbReference type="AlphaFoldDB" id="A0A537J281"/>
<dbReference type="InterPro" id="IPR036890">
    <property type="entry name" value="HATPase_C_sf"/>
</dbReference>
<protein>
    <submittedName>
        <fullName evidence="2">Anti-sigma regulatory factor</fullName>
    </submittedName>
</protein>